<dbReference type="EMBL" id="JAAVLW010000002">
    <property type="protein sequence ID" value="NOJ45911.1"/>
    <property type="molecule type" value="Genomic_DNA"/>
</dbReference>
<dbReference type="SUPFAM" id="SSF53850">
    <property type="entry name" value="Periplasmic binding protein-like II"/>
    <property type="match status" value="1"/>
</dbReference>
<dbReference type="CDD" id="cd07012">
    <property type="entry name" value="PBP2_Bug_TTT"/>
    <property type="match status" value="1"/>
</dbReference>
<dbReference type="Pfam" id="PF03401">
    <property type="entry name" value="TctC"/>
    <property type="match status" value="1"/>
</dbReference>
<sequence>MNGCRRIWALLRLVTVAVAFSPLIASAQPQASSGYPNRPVRLVVGFAPGGSNDILARVLAEKLHKALGQPVIVENKPGAGGATAASFVKSQEPDGYTLMVGASGAMVVGPAVSAQTPYDTKRDFEPISILATFPLVLVVSADASFKSLPEFIEWTKKNSSSANYASASPTFTLAFELLKLKTGATLQRVSYRGTNDAVVAVLSKQVTAAMTDTLPAMPLIKDGKLRALAVTASARLPQLPDVPTVAEADVAGAEAIFWSGLFAPKGTPKDITARLEAEVHKVMQDDEVRQRLRTVATEAASSTSQEFAARITSELESWNAVAKSANVQLDQ</sequence>
<dbReference type="Gene3D" id="3.40.190.10">
    <property type="entry name" value="Periplasmic binding protein-like II"/>
    <property type="match status" value="1"/>
</dbReference>
<evidence type="ECO:0000256" key="1">
    <source>
        <dbReference type="ARBA" id="ARBA00006987"/>
    </source>
</evidence>
<feature type="signal peptide" evidence="2">
    <location>
        <begin position="1"/>
        <end position="27"/>
    </location>
</feature>
<feature type="chain" id="PRO_5030619577" evidence="2">
    <location>
        <begin position="28"/>
        <end position="331"/>
    </location>
</feature>
<name>A0A7Y4H1N4_9BRAD</name>
<evidence type="ECO:0000313" key="4">
    <source>
        <dbReference type="Proteomes" id="UP000528734"/>
    </source>
</evidence>
<organism evidence="3 4">
    <name type="scientific">Bradyrhizobium archetypum</name>
    <dbReference type="NCBI Taxonomy" id="2721160"/>
    <lineage>
        <taxon>Bacteria</taxon>
        <taxon>Pseudomonadati</taxon>
        <taxon>Pseudomonadota</taxon>
        <taxon>Alphaproteobacteria</taxon>
        <taxon>Hyphomicrobiales</taxon>
        <taxon>Nitrobacteraceae</taxon>
        <taxon>Bradyrhizobium</taxon>
    </lineage>
</organism>
<dbReference type="Proteomes" id="UP000528734">
    <property type="component" value="Unassembled WGS sequence"/>
</dbReference>
<dbReference type="Gene3D" id="3.40.190.150">
    <property type="entry name" value="Bordetella uptake gene, domain 1"/>
    <property type="match status" value="1"/>
</dbReference>
<evidence type="ECO:0000313" key="3">
    <source>
        <dbReference type="EMBL" id="NOJ45911.1"/>
    </source>
</evidence>
<comment type="similarity">
    <text evidence="1">Belongs to the UPF0065 (bug) family.</text>
</comment>
<dbReference type="AlphaFoldDB" id="A0A7Y4H1N4"/>
<reference evidence="3 4" key="1">
    <citation type="submission" date="2020-03" db="EMBL/GenBank/DDBJ databases">
        <title>Bradyrhizobium diversity isolated from nodules of Muelleranthus trifoliolatus.</title>
        <authorList>
            <person name="Klepa M."/>
            <person name="Helene L."/>
            <person name="Hungria M."/>
        </authorList>
    </citation>
    <scope>NUCLEOTIDE SEQUENCE [LARGE SCALE GENOMIC DNA]</scope>
    <source>
        <strain evidence="3 4">WSM 1744</strain>
    </source>
</reference>
<protein>
    <submittedName>
        <fullName evidence="3">Tripartite tricarboxylate transporter substrate binding protein</fullName>
    </submittedName>
</protein>
<gene>
    <name evidence="3" type="ORF">HCN50_06530</name>
</gene>
<comment type="caution">
    <text evidence="3">The sequence shown here is derived from an EMBL/GenBank/DDBJ whole genome shotgun (WGS) entry which is preliminary data.</text>
</comment>
<keyword evidence="2" id="KW-0732">Signal</keyword>
<dbReference type="InterPro" id="IPR005064">
    <property type="entry name" value="BUG"/>
</dbReference>
<dbReference type="RefSeq" id="WP_171708801.1">
    <property type="nucleotide sequence ID" value="NZ_JAAVLW010000002.1"/>
</dbReference>
<dbReference type="PANTHER" id="PTHR42928">
    <property type="entry name" value="TRICARBOXYLATE-BINDING PROTEIN"/>
    <property type="match status" value="1"/>
</dbReference>
<evidence type="ECO:0000256" key="2">
    <source>
        <dbReference type="SAM" id="SignalP"/>
    </source>
</evidence>
<dbReference type="InterPro" id="IPR042100">
    <property type="entry name" value="Bug_dom1"/>
</dbReference>
<dbReference type="PIRSF" id="PIRSF017082">
    <property type="entry name" value="YflP"/>
    <property type="match status" value="1"/>
</dbReference>
<dbReference type="PANTHER" id="PTHR42928:SF5">
    <property type="entry name" value="BLR1237 PROTEIN"/>
    <property type="match status" value="1"/>
</dbReference>
<accession>A0A7Y4H1N4</accession>
<proteinExistence type="inferred from homology"/>
<keyword evidence="4" id="KW-1185">Reference proteome</keyword>